<organism evidence="4 5">
    <name type="scientific">Persicobacter psychrovividus</name>
    <dbReference type="NCBI Taxonomy" id="387638"/>
    <lineage>
        <taxon>Bacteria</taxon>
        <taxon>Pseudomonadati</taxon>
        <taxon>Bacteroidota</taxon>
        <taxon>Cytophagia</taxon>
        <taxon>Cytophagales</taxon>
        <taxon>Persicobacteraceae</taxon>
        <taxon>Persicobacter</taxon>
    </lineage>
</organism>
<evidence type="ECO:0000313" key="5">
    <source>
        <dbReference type="Proteomes" id="UP001354989"/>
    </source>
</evidence>
<name>A0ABM7VD57_9BACT</name>
<dbReference type="Pfam" id="PF19898">
    <property type="entry name" value="DUF6371"/>
    <property type="match status" value="1"/>
</dbReference>
<dbReference type="Proteomes" id="UP001354989">
    <property type="component" value="Chromosome"/>
</dbReference>
<dbReference type="RefSeq" id="WP_338397910.1">
    <property type="nucleotide sequence ID" value="NZ_AP025292.1"/>
</dbReference>
<keyword evidence="5" id="KW-1185">Reference proteome</keyword>
<evidence type="ECO:0000256" key="1">
    <source>
        <dbReference type="SAM" id="MobiDB-lite"/>
    </source>
</evidence>
<reference evidence="4 5" key="1">
    <citation type="submission" date="2021-12" db="EMBL/GenBank/DDBJ databases">
        <title>Genome sequencing of bacteria with rrn-lacking chromosome and rrn-plasmid.</title>
        <authorList>
            <person name="Anda M."/>
            <person name="Iwasaki W."/>
        </authorList>
    </citation>
    <scope>NUCLEOTIDE SEQUENCE [LARGE SCALE GENOMIC DNA]</scope>
    <source>
        <strain evidence="4 5">NBRC 101262</strain>
    </source>
</reference>
<feature type="domain" description="Zinc beta-ribbon finger putative" evidence="3">
    <location>
        <begin position="17"/>
        <end position="66"/>
    </location>
</feature>
<proteinExistence type="predicted"/>
<dbReference type="EMBL" id="AP025292">
    <property type="protein sequence ID" value="BDC98849.1"/>
    <property type="molecule type" value="Genomic_DNA"/>
</dbReference>
<gene>
    <name evidence="4" type="ORF">PEPS_11300</name>
</gene>
<dbReference type="NCBIfam" id="NF040506">
    <property type="entry name" value="PG0870_Nterm"/>
    <property type="match status" value="1"/>
</dbReference>
<feature type="region of interest" description="Disordered" evidence="1">
    <location>
        <begin position="90"/>
        <end position="116"/>
    </location>
</feature>
<sequence length="416" mass="48310">MIDQSYTIRLDQTISDHSKKKFTCPSCNKPKRFVRYYDFEKHEYLPEHFGRCDRQESCGYFNSPDKAYWALRKNNYDKEGISANSAFMNNENVNFHKPPSKTSKQKSGNNNRGQAPKHISANFALRNKIPFHYCQPTLSGSDQFSNTIERWFGKRAKDKIIKRFLIGTDSQWPQATIFWQVDTDMNLRAGKIMQYDHHLKRVKTGGSARINWVHSRLKKQQQLPENFQLEQCFFGEHQLATAGEHDQIVLTESAKNAILGWLWKPEYIWLSTEGANGFKQEKCGELEGRTVYLLPDFSDQCRADWKGKALAMTRGLDIDFRMMQIGAHLNDGTDIADLILGNPQVRQRIMQINELVDPNLFGPLKESSQSIEEQYLKLLKFYSQDFEKAYDVLCQIRENGKDWSVHNSPQTIISIQ</sequence>
<dbReference type="Pfam" id="PF21957">
    <property type="entry name" value="Zn_ribbon_16"/>
    <property type="match status" value="1"/>
</dbReference>
<feature type="compositionally biased region" description="Polar residues" evidence="1">
    <location>
        <begin position="100"/>
        <end position="113"/>
    </location>
</feature>
<protein>
    <submittedName>
        <fullName evidence="4">Uncharacterized protein</fullName>
    </submittedName>
</protein>
<evidence type="ECO:0000259" key="2">
    <source>
        <dbReference type="Pfam" id="PF19898"/>
    </source>
</evidence>
<evidence type="ECO:0000313" key="4">
    <source>
        <dbReference type="EMBL" id="BDC98849.1"/>
    </source>
</evidence>
<feature type="domain" description="DUF6371" evidence="2">
    <location>
        <begin position="143"/>
        <end position="296"/>
    </location>
</feature>
<dbReference type="InterPro" id="IPR047731">
    <property type="entry name" value="Zinc_ribbon_put"/>
</dbReference>
<dbReference type="InterPro" id="IPR045951">
    <property type="entry name" value="DUF6371"/>
</dbReference>
<accession>A0ABM7VD57</accession>
<evidence type="ECO:0000259" key="3">
    <source>
        <dbReference type="Pfam" id="PF21957"/>
    </source>
</evidence>